<dbReference type="Gene3D" id="2.30.30.40">
    <property type="entry name" value="SH3 Domains"/>
    <property type="match status" value="1"/>
</dbReference>
<evidence type="ECO:0000256" key="2">
    <source>
        <dbReference type="SAM" id="SignalP"/>
    </source>
</evidence>
<dbReference type="Gene3D" id="3.30.1380.10">
    <property type="match status" value="1"/>
</dbReference>
<dbReference type="InterPro" id="IPR009045">
    <property type="entry name" value="Zn_M74/Hedgehog-like"/>
</dbReference>
<dbReference type="PANTHER" id="PTHR34385:SF1">
    <property type="entry name" value="PEPTIDOGLYCAN L-ALANYL-D-GLUTAMATE ENDOPEPTIDASE CWLK"/>
    <property type="match status" value="1"/>
</dbReference>
<feature type="signal peptide" evidence="2">
    <location>
        <begin position="1"/>
        <end position="32"/>
    </location>
</feature>
<dbReference type="OrthoDB" id="9792074at2"/>
<keyword evidence="4" id="KW-0645">Protease</keyword>
<dbReference type="InterPro" id="IPR052179">
    <property type="entry name" value="DD-CPase-like"/>
</dbReference>
<dbReference type="GO" id="GO:0006508">
    <property type="term" value="P:proteolysis"/>
    <property type="evidence" value="ECO:0007669"/>
    <property type="project" value="InterPro"/>
</dbReference>
<evidence type="ECO:0000313" key="4">
    <source>
        <dbReference type="EMBL" id="SDP58000.1"/>
    </source>
</evidence>
<gene>
    <name evidence="4" type="ORF">SAMN04489867_2998</name>
</gene>
<dbReference type="EMBL" id="LT629711">
    <property type="protein sequence ID" value="SDP58000.1"/>
    <property type="molecule type" value="Genomic_DNA"/>
</dbReference>
<dbReference type="RefSeq" id="WP_091787153.1">
    <property type="nucleotide sequence ID" value="NZ_LT629711.1"/>
</dbReference>
<sequence>MATVIARTSKRPLRLALGALAALALLIGAAAAADAAIGHVRTQQTPLTVRSGPGTSFAAVGVVAKGARLEILCQAKGTRVAGPFGATSTWNKLGNGRWVSDAYTSSAETAPDCSSPAASARPAFDPASAGEPCSSNERRYPNGRLPRSALCPLLGRSGEALRPRAAAAFNALSAAYEKGHGRPLCVTDSYRSYDQQVAVKASRGKWAATPGHSDHGLGRAVDLCGGVERFDTAAHRWMLANAPRFGWEHPAWAREGGRLPEPWHWEFTA</sequence>
<feature type="region of interest" description="Disordered" evidence="1">
    <location>
        <begin position="109"/>
        <end position="141"/>
    </location>
</feature>
<dbReference type="GO" id="GO:0004180">
    <property type="term" value="F:carboxypeptidase activity"/>
    <property type="evidence" value="ECO:0007669"/>
    <property type="project" value="UniProtKB-KW"/>
</dbReference>
<protein>
    <submittedName>
        <fullName evidence="4">D-alanyl-D-alanine carboxypeptidase</fullName>
    </submittedName>
</protein>
<organism evidence="4 5">
    <name type="scientific">Pedococcus dokdonensis</name>
    <dbReference type="NCBI Taxonomy" id="443156"/>
    <lineage>
        <taxon>Bacteria</taxon>
        <taxon>Bacillati</taxon>
        <taxon>Actinomycetota</taxon>
        <taxon>Actinomycetes</taxon>
        <taxon>Micrococcales</taxon>
        <taxon>Intrasporangiaceae</taxon>
        <taxon>Pedococcus</taxon>
    </lineage>
</organism>
<dbReference type="PANTHER" id="PTHR34385">
    <property type="entry name" value="D-ALANYL-D-ALANINE CARBOXYPEPTIDASE"/>
    <property type="match status" value="1"/>
</dbReference>
<proteinExistence type="predicted"/>
<feature type="chain" id="PRO_5009251904" evidence="2">
    <location>
        <begin position="33"/>
        <end position="269"/>
    </location>
</feature>
<evidence type="ECO:0000256" key="1">
    <source>
        <dbReference type="SAM" id="MobiDB-lite"/>
    </source>
</evidence>
<keyword evidence="5" id="KW-1185">Reference proteome</keyword>
<dbReference type="SUPFAM" id="SSF55166">
    <property type="entry name" value="Hedgehog/DD-peptidase"/>
    <property type="match status" value="1"/>
</dbReference>
<dbReference type="CDD" id="cd14814">
    <property type="entry name" value="Peptidase_M15"/>
    <property type="match status" value="1"/>
</dbReference>
<dbReference type="Pfam" id="PF02557">
    <property type="entry name" value="VanY"/>
    <property type="match status" value="1"/>
</dbReference>
<feature type="domain" description="D-alanyl-D-alanine carboxypeptidase-like core" evidence="3">
    <location>
        <begin position="160"/>
        <end position="268"/>
    </location>
</feature>
<accession>A0A1H0TW75</accession>
<name>A0A1H0TW75_9MICO</name>
<evidence type="ECO:0000313" key="5">
    <source>
        <dbReference type="Proteomes" id="UP000199077"/>
    </source>
</evidence>
<dbReference type="Proteomes" id="UP000199077">
    <property type="component" value="Chromosome I"/>
</dbReference>
<keyword evidence="2" id="KW-0732">Signal</keyword>
<keyword evidence="4" id="KW-0378">Hydrolase</keyword>
<dbReference type="STRING" id="443156.SAMN04489867_2998"/>
<keyword evidence="4" id="KW-0121">Carboxypeptidase</keyword>
<reference evidence="5" key="1">
    <citation type="submission" date="2016-10" db="EMBL/GenBank/DDBJ databases">
        <authorList>
            <person name="Varghese N."/>
            <person name="Submissions S."/>
        </authorList>
    </citation>
    <scope>NUCLEOTIDE SEQUENCE [LARGE SCALE GENOMIC DNA]</scope>
    <source>
        <strain evidence="5">DSM 22329</strain>
    </source>
</reference>
<dbReference type="InterPro" id="IPR003709">
    <property type="entry name" value="VanY-like_core_dom"/>
</dbReference>
<dbReference type="AlphaFoldDB" id="A0A1H0TW75"/>
<evidence type="ECO:0000259" key="3">
    <source>
        <dbReference type="Pfam" id="PF02557"/>
    </source>
</evidence>